<sequence length="124" mass="14414">MIKISIPRLPPKELNPNYRGHWSKKWEASSSFKVDTYIALVNAGIYHTKEKRFDKAKVDILFIFPDRRKRDLDNFFAMLKPCLDYLVDYGILTNDDSEHLSVGSIKGVYKKGVSKTILEFREAD</sequence>
<organism evidence="1">
    <name type="scientific">marine sediment metagenome</name>
    <dbReference type="NCBI Taxonomy" id="412755"/>
    <lineage>
        <taxon>unclassified sequences</taxon>
        <taxon>metagenomes</taxon>
        <taxon>ecological metagenomes</taxon>
    </lineage>
</organism>
<comment type="caution">
    <text evidence="1">The sequence shown here is derived from an EMBL/GenBank/DDBJ whole genome shotgun (WGS) entry which is preliminary data.</text>
</comment>
<dbReference type="GO" id="GO:0000287">
    <property type="term" value="F:magnesium ion binding"/>
    <property type="evidence" value="ECO:0007669"/>
    <property type="project" value="InterPro"/>
</dbReference>
<accession>X1QZ79</accession>
<dbReference type="AlphaFoldDB" id="X1QZ79"/>
<dbReference type="Gene3D" id="3.30.1330.70">
    <property type="entry name" value="Holliday junction resolvase RusA"/>
    <property type="match status" value="1"/>
</dbReference>
<dbReference type="EMBL" id="BARW01012790">
    <property type="protein sequence ID" value="GAI73563.1"/>
    <property type="molecule type" value="Genomic_DNA"/>
</dbReference>
<dbReference type="GO" id="GO:0006281">
    <property type="term" value="P:DNA repair"/>
    <property type="evidence" value="ECO:0007669"/>
    <property type="project" value="InterPro"/>
</dbReference>
<dbReference type="GO" id="GO:0006310">
    <property type="term" value="P:DNA recombination"/>
    <property type="evidence" value="ECO:0007669"/>
    <property type="project" value="InterPro"/>
</dbReference>
<dbReference type="SUPFAM" id="SSF103084">
    <property type="entry name" value="Holliday junction resolvase RusA"/>
    <property type="match status" value="1"/>
</dbReference>
<proteinExistence type="predicted"/>
<protein>
    <submittedName>
        <fullName evidence="1">Uncharacterized protein</fullName>
    </submittedName>
</protein>
<dbReference type="InterPro" id="IPR036614">
    <property type="entry name" value="RusA-like_sf"/>
</dbReference>
<evidence type="ECO:0000313" key="1">
    <source>
        <dbReference type="EMBL" id="GAI73563.1"/>
    </source>
</evidence>
<name>X1QZ79_9ZZZZ</name>
<reference evidence="1" key="1">
    <citation type="journal article" date="2014" name="Front. Microbiol.">
        <title>High frequency of phylogenetically diverse reductive dehalogenase-homologous genes in deep subseafloor sedimentary metagenomes.</title>
        <authorList>
            <person name="Kawai M."/>
            <person name="Futagami T."/>
            <person name="Toyoda A."/>
            <person name="Takaki Y."/>
            <person name="Nishi S."/>
            <person name="Hori S."/>
            <person name="Arai W."/>
            <person name="Tsubouchi T."/>
            <person name="Morono Y."/>
            <person name="Uchiyama I."/>
            <person name="Ito T."/>
            <person name="Fujiyama A."/>
            <person name="Inagaki F."/>
            <person name="Takami H."/>
        </authorList>
    </citation>
    <scope>NUCLEOTIDE SEQUENCE</scope>
    <source>
        <strain evidence="1">Expedition CK06-06</strain>
    </source>
</reference>
<gene>
    <name evidence="1" type="ORF">S12H4_23879</name>
</gene>